<dbReference type="RefSeq" id="XP_066694703.1">
    <property type="nucleotide sequence ID" value="XM_066848007.1"/>
</dbReference>
<feature type="compositionally biased region" description="Acidic residues" evidence="1">
    <location>
        <begin position="240"/>
        <end position="250"/>
    </location>
</feature>
<feature type="compositionally biased region" description="Basic and acidic residues" evidence="1">
    <location>
        <begin position="251"/>
        <end position="275"/>
    </location>
</feature>
<organism evidence="2 3">
    <name type="scientific">Apiospora aurea</name>
    <dbReference type="NCBI Taxonomy" id="335848"/>
    <lineage>
        <taxon>Eukaryota</taxon>
        <taxon>Fungi</taxon>
        <taxon>Dikarya</taxon>
        <taxon>Ascomycota</taxon>
        <taxon>Pezizomycotina</taxon>
        <taxon>Sordariomycetes</taxon>
        <taxon>Xylariomycetidae</taxon>
        <taxon>Amphisphaeriales</taxon>
        <taxon>Apiosporaceae</taxon>
        <taxon>Apiospora</taxon>
    </lineage>
</organism>
<feature type="compositionally biased region" description="Polar residues" evidence="1">
    <location>
        <begin position="209"/>
        <end position="220"/>
    </location>
</feature>
<gene>
    <name evidence="2" type="ORF">PG986_011785</name>
</gene>
<dbReference type="GeneID" id="92081069"/>
<reference evidence="2 3" key="1">
    <citation type="submission" date="2023-01" db="EMBL/GenBank/DDBJ databases">
        <title>Analysis of 21 Apiospora genomes using comparative genomics revels a genus with tremendous synthesis potential of carbohydrate active enzymes and secondary metabolites.</title>
        <authorList>
            <person name="Sorensen T."/>
        </authorList>
    </citation>
    <scope>NUCLEOTIDE SEQUENCE [LARGE SCALE GENOMIC DNA]</scope>
    <source>
        <strain evidence="2 3">CBS 24483</strain>
    </source>
</reference>
<keyword evidence="3" id="KW-1185">Reference proteome</keyword>
<dbReference type="EMBL" id="JAQQWE010000008">
    <property type="protein sequence ID" value="KAK7942672.1"/>
    <property type="molecule type" value="Genomic_DNA"/>
</dbReference>
<proteinExistence type="predicted"/>
<feature type="compositionally biased region" description="Basic and acidic residues" evidence="1">
    <location>
        <begin position="311"/>
        <end position="330"/>
    </location>
</feature>
<feature type="region of interest" description="Disordered" evidence="1">
    <location>
        <begin position="207"/>
        <end position="338"/>
    </location>
</feature>
<protein>
    <recommendedName>
        <fullName evidence="4">BZIP domain-containing protein</fullName>
    </recommendedName>
</protein>
<dbReference type="Proteomes" id="UP001391051">
    <property type="component" value="Unassembled WGS sequence"/>
</dbReference>
<name>A0ABR1PY56_9PEZI</name>
<comment type="caution">
    <text evidence="2">The sequence shown here is derived from an EMBL/GenBank/DDBJ whole genome shotgun (WGS) entry which is preliminary data.</text>
</comment>
<evidence type="ECO:0000256" key="1">
    <source>
        <dbReference type="SAM" id="MobiDB-lite"/>
    </source>
</evidence>
<accession>A0ABR1PY56</accession>
<feature type="compositionally biased region" description="Polar residues" evidence="1">
    <location>
        <begin position="162"/>
        <end position="185"/>
    </location>
</feature>
<feature type="region of interest" description="Disordered" evidence="1">
    <location>
        <begin position="156"/>
        <end position="190"/>
    </location>
</feature>
<evidence type="ECO:0000313" key="3">
    <source>
        <dbReference type="Proteomes" id="UP001391051"/>
    </source>
</evidence>
<evidence type="ECO:0000313" key="2">
    <source>
        <dbReference type="EMBL" id="KAK7942672.1"/>
    </source>
</evidence>
<sequence>MSREDQEKVLARFRGFNIDQLMGARGMMTEALAAFNRAVEQSLRAGIHPGAAYHIRCQMHWLAVGWKQVMNTHWPLAPEQMAILTALENEEAFMRYKHSENNKVTRQWLGQTYGPQGLPQAWPTLQPQAQSMQTWAWAYNGNYAPPLPQPPTITPTPGTVNEALTKNQSPNGIPSTLTTNNSTNGDAVEGTVTAPAPYIHKFSDGLTFPPSSLRQQQFSGGLTFPPSSSKSKRRKANAEASDDDSFGDSDGENRAEVRKRQRLDREDRAARRELLKQNTKTTGTKKRNAKKQDTEEGDTEDLDTASQGTNHLEEGRLEQERLEEEIHGEELPPLELGE</sequence>
<evidence type="ECO:0008006" key="4">
    <source>
        <dbReference type="Google" id="ProtNLM"/>
    </source>
</evidence>